<gene>
    <name evidence="2" type="ORF">SO802_026290</name>
</gene>
<feature type="compositionally biased region" description="Basic and acidic residues" evidence="1">
    <location>
        <begin position="661"/>
        <end position="673"/>
    </location>
</feature>
<evidence type="ECO:0000313" key="2">
    <source>
        <dbReference type="EMBL" id="KAK9991305.1"/>
    </source>
</evidence>
<dbReference type="Pfam" id="PF01803">
    <property type="entry name" value="LIM_bind"/>
    <property type="match status" value="1"/>
</dbReference>
<organism evidence="2 3">
    <name type="scientific">Lithocarpus litseifolius</name>
    <dbReference type="NCBI Taxonomy" id="425828"/>
    <lineage>
        <taxon>Eukaryota</taxon>
        <taxon>Viridiplantae</taxon>
        <taxon>Streptophyta</taxon>
        <taxon>Embryophyta</taxon>
        <taxon>Tracheophyta</taxon>
        <taxon>Spermatophyta</taxon>
        <taxon>Magnoliopsida</taxon>
        <taxon>eudicotyledons</taxon>
        <taxon>Gunneridae</taxon>
        <taxon>Pentapetalae</taxon>
        <taxon>rosids</taxon>
        <taxon>fabids</taxon>
        <taxon>Fagales</taxon>
        <taxon>Fagaceae</taxon>
        <taxon>Lithocarpus</taxon>
    </lineage>
</organism>
<feature type="compositionally biased region" description="Polar residues" evidence="1">
    <location>
        <begin position="88"/>
        <end position="102"/>
    </location>
</feature>
<feature type="compositionally biased region" description="Polar residues" evidence="1">
    <location>
        <begin position="159"/>
        <end position="169"/>
    </location>
</feature>
<protein>
    <recommendedName>
        <fullName evidence="4">Transcriptional corepressor SEUSS</fullName>
    </recommendedName>
</protein>
<reference evidence="2 3" key="1">
    <citation type="submission" date="2024-01" db="EMBL/GenBank/DDBJ databases">
        <title>A telomere-to-telomere, gap-free genome of sweet tea (Lithocarpus litseifolius).</title>
        <authorList>
            <person name="Zhou J."/>
        </authorList>
    </citation>
    <scope>NUCLEOTIDE SEQUENCE [LARGE SCALE GENOMIC DNA]</scope>
    <source>
        <strain evidence="2">Zhou-2022a</strain>
        <tissue evidence="2">Leaf</tissue>
    </source>
</reference>
<comment type="caution">
    <text evidence="2">The sequence shown here is derived from an EMBL/GenBank/DDBJ whole genome shotgun (WGS) entry which is preliminary data.</text>
</comment>
<feature type="compositionally biased region" description="Low complexity" evidence="1">
    <location>
        <begin position="170"/>
        <end position="183"/>
    </location>
</feature>
<proteinExistence type="predicted"/>
<dbReference type="PANTHER" id="PTHR10378">
    <property type="entry name" value="LIM DOMAIN-BINDING PROTEIN"/>
    <property type="match status" value="1"/>
</dbReference>
<dbReference type="EMBL" id="JAZDWU010000009">
    <property type="protein sequence ID" value="KAK9991305.1"/>
    <property type="molecule type" value="Genomic_DNA"/>
</dbReference>
<accession>A0AAW2C4I3</accession>
<feature type="compositionally biased region" description="Low complexity" evidence="1">
    <location>
        <begin position="705"/>
        <end position="717"/>
    </location>
</feature>
<name>A0AAW2C4I3_9ROSI</name>
<evidence type="ECO:0000256" key="1">
    <source>
        <dbReference type="SAM" id="MobiDB-lite"/>
    </source>
</evidence>
<evidence type="ECO:0008006" key="4">
    <source>
        <dbReference type="Google" id="ProtNLM"/>
    </source>
</evidence>
<feature type="region of interest" description="Disordered" evidence="1">
    <location>
        <begin position="632"/>
        <end position="726"/>
    </location>
</feature>
<dbReference type="InterPro" id="IPR029005">
    <property type="entry name" value="LIM-bd/SEUSS"/>
</dbReference>
<evidence type="ECO:0000313" key="3">
    <source>
        <dbReference type="Proteomes" id="UP001459277"/>
    </source>
</evidence>
<feature type="compositionally biased region" description="Low complexity" evidence="1">
    <location>
        <begin position="634"/>
        <end position="659"/>
    </location>
</feature>
<dbReference type="AlphaFoldDB" id="A0AAW2C4I3"/>
<sequence length="899" mass="99299">MHPSGSSTPVDGAQFVSPALIRSKSAILGSQGGLLPPQAAFSSVGPPRECNLNLVGHAPNVSSFLNQTFGSGGLNTSISGLGVFQRGSGDTTAGSDSLSTGANDIGFSPPIFAPSNMTNSGSSNQFQNSQISTSYRNPMLPDQQQSQVKKFESQKFQHRSMQQSSVLYSQPQPHQLQQQQQQQQQFQLIQGGLGGVRTVKLEPQMFNDQIGPQQQLQSVQNVGSVKPEPQQNQMGRSIRPIKLEHHHSDQVMLLQQQQHPFHQRSRQSSQAVNAQMSFLQQQRIMQLQQQENQQLLKTVPEQQPHLHKQFQQQTLPIRSAVRPIYEPGMCARRLTQYMYQQQHRPEDNNIEFWRKFVAEFFAPNARKKWCVSLYGTSHQTNGVFPQNLQDVWHCDICNWKPGRGFETTVEVLPRLFKIKYDSGTSQELLFVDMPHEYENTSGQIVLEYAKAIQESVFEQLRVVRDGQLRLIFSPDLKIFSWEFCARHHEELIPRRILIPQLSQVGAAAQKYQASAQNASTNSSSQDLQINCNMFVASARQLAKTLEVPLVNDVGYTKRYVRCLQIAEVVNVMRDLIDYSQQTGKGPIESLANFPCVASSLSKPHNSVQQIEEQQQIMEEKIYDQSLQGTAVQPSSNNCVTSVNNSQSTTSTLTSATSVVGLRRENSMNSRHEYQMNTPSSPYAGTPGQIPSAGSSTTMPPDHLNPSSPFLSPTLSSTYNPPQTSHNALTVSATSSHRINLANSPKQIPLQHSSQSEANLNESQSSIEKILQEIMNSSQYNGDSSMVSVGSLGSNMNNVNSRSSALTSTNSLVGNGIVNKNNSGLPCGRFGNQGGSIGLFNNASGMRTAMGNNYGTLSGREGMALMPQDANMNLEQQELANGFLNAVNGFSGPQFDWKYP</sequence>
<feature type="compositionally biased region" description="Low complexity" evidence="1">
    <location>
        <begin position="119"/>
        <end position="134"/>
    </location>
</feature>
<dbReference type="Proteomes" id="UP001459277">
    <property type="component" value="Unassembled WGS sequence"/>
</dbReference>
<feature type="region of interest" description="Disordered" evidence="1">
    <location>
        <begin position="88"/>
        <end position="183"/>
    </location>
</feature>
<keyword evidence="3" id="KW-1185">Reference proteome</keyword>